<accession>A0ABS1EM75</accession>
<evidence type="ECO:0000313" key="3">
    <source>
        <dbReference type="Proteomes" id="UP000596739"/>
    </source>
</evidence>
<evidence type="ECO:0000313" key="2">
    <source>
        <dbReference type="EMBL" id="MBK1810455.1"/>
    </source>
</evidence>
<sequence length="222" mass="25808">RLATVIRKETGWLFSDNLAHKCCKISGIKSKVRGYKYRRPGNENIIYPNIVNGKWNASKPLELVISDMTCLNHKGHSYELTYIMDTYNNEIISHHLTSKQGDRRTYLLCLEDLKKKIEEQTTPVVLHTDQGAVYSSRAFAKAHNNCNIVHSMSRAGTPTDNPIIESINGWIKDEMVVDFNFYEEDDIFKFVDKYIYYYNNDRPAYALNYQSPIQYRTERGFG</sequence>
<dbReference type="PROSITE" id="PS50994">
    <property type="entry name" value="INTEGRASE"/>
    <property type="match status" value="1"/>
</dbReference>
<feature type="non-terminal residue" evidence="2">
    <location>
        <position position="1"/>
    </location>
</feature>
<gene>
    <name evidence="2" type="ORF">JHL18_07390</name>
</gene>
<reference evidence="3" key="1">
    <citation type="submission" date="2021-01" db="EMBL/GenBank/DDBJ databases">
        <title>Genome public.</title>
        <authorList>
            <person name="Liu C."/>
            <person name="Sun Q."/>
        </authorList>
    </citation>
    <scope>NUCLEOTIDE SEQUENCE [LARGE SCALE GENOMIC DNA]</scope>
    <source>
        <strain evidence="3">YIM B02505</strain>
    </source>
</reference>
<dbReference type="InterPro" id="IPR036397">
    <property type="entry name" value="RNaseH_sf"/>
</dbReference>
<dbReference type="EMBL" id="JAENHN010000025">
    <property type="protein sequence ID" value="MBK1810455.1"/>
    <property type="molecule type" value="Genomic_DNA"/>
</dbReference>
<dbReference type="Gene3D" id="3.30.420.10">
    <property type="entry name" value="Ribonuclease H-like superfamily/Ribonuclease H"/>
    <property type="match status" value="1"/>
</dbReference>
<dbReference type="SUPFAM" id="SSF53098">
    <property type="entry name" value="Ribonuclease H-like"/>
    <property type="match status" value="1"/>
</dbReference>
<dbReference type="RefSeq" id="WP_207752983.1">
    <property type="nucleotide sequence ID" value="NZ_JAENHN010000025.1"/>
</dbReference>
<dbReference type="Pfam" id="PF13333">
    <property type="entry name" value="rve_2"/>
    <property type="match status" value="1"/>
</dbReference>
<dbReference type="InterPro" id="IPR001584">
    <property type="entry name" value="Integrase_cat-core"/>
</dbReference>
<comment type="caution">
    <text evidence="2">The sequence shown here is derived from an EMBL/GenBank/DDBJ whole genome shotgun (WGS) entry which is preliminary data.</text>
</comment>
<dbReference type="Pfam" id="PF00665">
    <property type="entry name" value="rve"/>
    <property type="match status" value="1"/>
</dbReference>
<evidence type="ECO:0000259" key="1">
    <source>
        <dbReference type="PROSITE" id="PS50994"/>
    </source>
</evidence>
<feature type="domain" description="Integrase catalytic" evidence="1">
    <location>
        <begin position="56"/>
        <end position="220"/>
    </location>
</feature>
<keyword evidence="3" id="KW-1185">Reference proteome</keyword>
<dbReference type="InterPro" id="IPR012337">
    <property type="entry name" value="RNaseH-like_sf"/>
</dbReference>
<organism evidence="2 3">
    <name type="scientific">Clostridium yunnanense</name>
    <dbReference type="NCBI Taxonomy" id="2800325"/>
    <lineage>
        <taxon>Bacteria</taxon>
        <taxon>Bacillati</taxon>
        <taxon>Bacillota</taxon>
        <taxon>Clostridia</taxon>
        <taxon>Eubacteriales</taxon>
        <taxon>Clostridiaceae</taxon>
        <taxon>Clostridium</taxon>
    </lineage>
</organism>
<dbReference type="Proteomes" id="UP000596739">
    <property type="component" value="Unassembled WGS sequence"/>
</dbReference>
<protein>
    <submittedName>
        <fullName evidence="2">DDE-type integrase/transposase/recombinase</fullName>
    </submittedName>
</protein>
<name>A0ABS1EM75_9CLOT</name>
<proteinExistence type="predicted"/>
<dbReference type="PANTHER" id="PTHR46889:SF4">
    <property type="entry name" value="TRANSPOSASE INSO FOR INSERTION SEQUENCE ELEMENT IS911B-RELATED"/>
    <property type="match status" value="1"/>
</dbReference>
<dbReference type="PANTHER" id="PTHR46889">
    <property type="entry name" value="TRANSPOSASE INSF FOR INSERTION SEQUENCE IS3B-RELATED"/>
    <property type="match status" value="1"/>
</dbReference>
<dbReference type="InterPro" id="IPR050900">
    <property type="entry name" value="Transposase_IS3/IS150/IS904"/>
</dbReference>